<name>A0ABM1AAC9_APLCA</name>
<accession>A0ABM1AAC9</accession>
<dbReference type="SMART" id="SM00186">
    <property type="entry name" value="FBG"/>
    <property type="match status" value="1"/>
</dbReference>
<dbReference type="InterPro" id="IPR014716">
    <property type="entry name" value="Fibrinogen_a/b/g_C_1"/>
</dbReference>
<keyword evidence="5" id="KW-1015">Disulfide bond</keyword>
<organism evidence="10 11">
    <name type="scientific">Aplysia californica</name>
    <name type="common">California sea hare</name>
    <dbReference type="NCBI Taxonomy" id="6500"/>
    <lineage>
        <taxon>Eukaryota</taxon>
        <taxon>Metazoa</taxon>
        <taxon>Spiralia</taxon>
        <taxon>Lophotrochozoa</taxon>
        <taxon>Mollusca</taxon>
        <taxon>Gastropoda</taxon>
        <taxon>Heterobranchia</taxon>
        <taxon>Euthyneura</taxon>
        <taxon>Tectipleura</taxon>
        <taxon>Aplysiida</taxon>
        <taxon>Aplysioidea</taxon>
        <taxon>Aplysiidae</taxon>
        <taxon>Aplysia</taxon>
    </lineage>
</organism>
<dbReference type="InterPro" id="IPR037579">
    <property type="entry name" value="FIB_ANG-like"/>
</dbReference>
<proteinExistence type="predicted"/>
<evidence type="ECO:0000256" key="3">
    <source>
        <dbReference type="ARBA" id="ARBA00022729"/>
    </source>
</evidence>
<dbReference type="Proteomes" id="UP000694888">
    <property type="component" value="Unplaced"/>
</dbReference>
<dbReference type="CDD" id="cd00087">
    <property type="entry name" value="FReD"/>
    <property type="match status" value="1"/>
</dbReference>
<dbReference type="InterPro" id="IPR020837">
    <property type="entry name" value="Fibrinogen_CS"/>
</dbReference>
<dbReference type="SUPFAM" id="SSF56496">
    <property type="entry name" value="Fibrinogen C-terminal domain-like"/>
    <property type="match status" value="1"/>
</dbReference>
<evidence type="ECO:0000256" key="7">
    <source>
        <dbReference type="SAM" id="Coils"/>
    </source>
</evidence>
<keyword evidence="2" id="KW-0964">Secreted</keyword>
<keyword evidence="3" id="KW-0732">Signal</keyword>
<reference evidence="11" key="1">
    <citation type="submission" date="2025-08" db="UniProtKB">
        <authorList>
            <consortium name="RefSeq"/>
        </authorList>
    </citation>
    <scope>IDENTIFICATION</scope>
</reference>
<evidence type="ECO:0000313" key="10">
    <source>
        <dbReference type="Proteomes" id="UP000694888"/>
    </source>
</evidence>
<dbReference type="InterPro" id="IPR002181">
    <property type="entry name" value="Fibrinogen_a/b/g_C_dom"/>
</dbReference>
<dbReference type="PANTHER" id="PTHR47221:SF6">
    <property type="entry name" value="FIBRINOGEN ALPHA CHAIN"/>
    <property type="match status" value="1"/>
</dbReference>
<evidence type="ECO:0000256" key="6">
    <source>
        <dbReference type="ARBA" id="ARBA00023180"/>
    </source>
</evidence>
<evidence type="ECO:0000256" key="8">
    <source>
        <dbReference type="SAM" id="MobiDB-lite"/>
    </source>
</evidence>
<dbReference type="PROSITE" id="PS00514">
    <property type="entry name" value="FIBRINOGEN_C_1"/>
    <property type="match status" value="1"/>
</dbReference>
<keyword evidence="6" id="KW-0325">Glycoprotein</keyword>
<keyword evidence="10" id="KW-1185">Reference proteome</keyword>
<dbReference type="InterPro" id="IPR036056">
    <property type="entry name" value="Fibrinogen-like_C"/>
</dbReference>
<protein>
    <submittedName>
        <fullName evidence="11">Fibrinogen C domain-containing protein 1-A</fullName>
    </submittedName>
</protein>
<dbReference type="Pfam" id="PF00147">
    <property type="entry name" value="Fibrinogen_C"/>
    <property type="match status" value="1"/>
</dbReference>
<dbReference type="Gene3D" id="3.90.215.10">
    <property type="entry name" value="Gamma Fibrinogen, chain A, domain 1"/>
    <property type="match status" value="1"/>
</dbReference>
<feature type="region of interest" description="Disordered" evidence="8">
    <location>
        <begin position="90"/>
        <end position="155"/>
    </location>
</feature>
<feature type="compositionally biased region" description="Polar residues" evidence="8">
    <location>
        <begin position="104"/>
        <end position="114"/>
    </location>
</feature>
<feature type="coiled-coil region" evidence="7">
    <location>
        <begin position="184"/>
        <end position="232"/>
    </location>
</feature>
<evidence type="ECO:0000256" key="2">
    <source>
        <dbReference type="ARBA" id="ARBA00022525"/>
    </source>
</evidence>
<dbReference type="GeneID" id="106013257"/>
<gene>
    <name evidence="11" type="primary">LOC106013257</name>
</gene>
<dbReference type="NCBIfam" id="NF040941">
    <property type="entry name" value="GGGWT_bact"/>
    <property type="match status" value="1"/>
</dbReference>
<feature type="compositionally biased region" description="Basic residues" evidence="8">
    <location>
        <begin position="115"/>
        <end position="124"/>
    </location>
</feature>
<evidence type="ECO:0000256" key="1">
    <source>
        <dbReference type="ARBA" id="ARBA00004613"/>
    </source>
</evidence>
<feature type="compositionally biased region" description="Acidic residues" evidence="8">
    <location>
        <begin position="142"/>
        <end position="154"/>
    </location>
</feature>
<evidence type="ECO:0000256" key="5">
    <source>
        <dbReference type="ARBA" id="ARBA00023157"/>
    </source>
</evidence>
<dbReference type="RefSeq" id="XP_012943904.1">
    <property type="nucleotide sequence ID" value="XM_013088450.1"/>
</dbReference>
<sequence>MEGIWNRLPLAPTRRVTLTLVATLAAMTLNCLTPACWARGSVSATASTSLCSYTVVVDEFDVSKCPAMNDHAQADGSGPGYLVDTDERSTRITPHARRHGGTDKTFTSTGGSRTLKNKHRHHNGRSSSSGRTNRGDRRDSLDGEDLDDIGDMGEENVGFNSQLKDIESKLIDEMVRSRELNSTLSRHENLLSTAQQTLQAYRANFSSVFRTMMLMERKLQQQRRINRSLNKKLANVILDVVEINNVMTHKLPTGDAARGRKVFEVESTSSLRSCPGVTDKTKHYKDCAEVYDAGHHASDIYYIKPLYAGCPIPVWCDMDSPGGGWLVFQRRRDGSVKFDRDWAEYRHGFGDISGEHWLGNDNLFLLTNQARYQLRVDLWDFSGNRVHAIYSNFKIDGERDQYRLQVSGYSGSAKDSLAKHNNKKFSTLDQDNDGRREASCAHEWEGGWWFDNCWFALLNGPYHNRSDVSWRGLAWNHWKREQLRASEMKFRPVKR</sequence>
<keyword evidence="4 7" id="KW-0175">Coiled coil</keyword>
<feature type="domain" description="Fibrinogen C-terminal" evidence="9">
    <location>
        <begin position="278"/>
        <end position="494"/>
    </location>
</feature>
<dbReference type="PANTHER" id="PTHR47221">
    <property type="entry name" value="FIBRINOGEN ALPHA CHAIN"/>
    <property type="match status" value="1"/>
</dbReference>
<comment type="subcellular location">
    <subcellularLocation>
        <location evidence="1">Secreted</location>
    </subcellularLocation>
</comment>
<evidence type="ECO:0000259" key="9">
    <source>
        <dbReference type="PROSITE" id="PS51406"/>
    </source>
</evidence>
<evidence type="ECO:0000313" key="11">
    <source>
        <dbReference type="RefSeq" id="XP_012943904.1"/>
    </source>
</evidence>
<evidence type="ECO:0000256" key="4">
    <source>
        <dbReference type="ARBA" id="ARBA00023054"/>
    </source>
</evidence>
<dbReference type="PROSITE" id="PS51406">
    <property type="entry name" value="FIBRINOGEN_C_2"/>
    <property type="match status" value="1"/>
</dbReference>